<dbReference type="Gene3D" id="2.60.40.10">
    <property type="entry name" value="Immunoglobulins"/>
    <property type="match status" value="2"/>
</dbReference>
<dbReference type="Pfam" id="PF25788">
    <property type="entry name" value="Ig_Rha78A_N"/>
    <property type="match status" value="2"/>
</dbReference>
<reference evidence="1 2" key="1">
    <citation type="submission" date="2016-11" db="EMBL/GenBank/DDBJ databases">
        <authorList>
            <person name="Jaros S."/>
            <person name="Januszkiewicz K."/>
            <person name="Wedrychowicz H."/>
        </authorList>
    </citation>
    <scope>NUCLEOTIDE SEQUENCE [LARGE SCALE GENOMIC DNA]</scope>
    <source>
        <strain evidence="1 2">NF2</strain>
    </source>
</reference>
<sequence>MSLITKAYEALGVGAVISNAVLKKGDVVVTYATSGSSGVDATATLNAGSMTQKYTHAYNTAGGSPDSVCARVYTVDNDVTANITVGGNGQSGQVTVVFRNAQIVDWDSTGYATGSPAQSIPTGYSTPGMGVLLVNRYSPPSNPPDYTWLTNGSASVGYLDNISTQLAQPPALSQTGGTYSSIMALMLAPVNRAPNVPSMNPTGTLAAPALLATLTPTLNWSFSDPDVGNSQRARQLKIYDGTTLIYDSGKVTTGSTTFTYPSSGVTALQPDKVYGWEVTVWDNHDAVSPYATRQYFKTTKAPTVTPKSPLGTSALPLMISQTPRIQWTYSDAEGNAQKRYQVAIYNSADALVHDSGVIVSSNTYYDVPAGALTAGQTYHYHVRVEDSTEMSSGFSVFNYFLINVPPGKPIPDHIPDTLRVGKRPVFEATINDDVENDAQAFVLQLATNSAFTENLLDFRSDFRIEGWEAFDGTVWDAFQLGGIIRPAQLVRDYGFEGVLGGIWKWDVGPLGTGDKINNGHEQKRNGNYSLRIVAASGNNIGVQQELKGWKPGDKVTLDAYVNITNYTAGRLNVDLVAYDANGKNLIDTSGIVAEGITTGFTKISDASITIPANTKTLLVRVFVDGTPNMTAYIDDVTVSIDGVKKYNKVRYTIGVDAYYGEPLTEGKAYYWRMAVKDGLTGTMSEWTDQQTLTNRLGTSGKCENASDWGAYNCTVTTETTNKVDGNASIKVTATNKNVAAAYKDVGGWKAGKYYVILGFIKNGNAENGARIIPSGPTYSASWQIYDKTKFNFYWCKTAPTTDYPGNLDLGFTPTEAGQYAYFDQVRVYEISKAEYELISVDPSWSGELLALRYPYVDNTQTIQRKTRIRCGTTLALQTKPIKTTAPVDRSVFSKFATLPINVPAAKRVEENDPSLVYSGVWSNIGPHSGYSGMDGKGSGATGDYVELTFIGTGIRCFGSKAPYAGIAQIFLDGVFVGEVDYYKAAPETFQQLMYENANLPYGPHKIKIVVTGKRNTESAGTSVYLDFFEILDTKAPAVLTVQASNNANDVTPTWEEVTAAFISGEPYFFENKLKTAPDWGLSVKIIVDAKERLGPIEIDGFGISYE</sequence>
<dbReference type="PANTHER" id="PTHR33307">
    <property type="entry name" value="ALPHA-RHAMNOSIDASE (EUROFUNG)"/>
    <property type="match status" value="1"/>
</dbReference>
<dbReference type="PANTHER" id="PTHR33307:SF6">
    <property type="entry name" value="ALPHA-RHAMNOSIDASE (EUROFUNG)-RELATED"/>
    <property type="match status" value="1"/>
</dbReference>
<dbReference type="AlphaFoldDB" id="A0A220MH99"/>
<evidence type="ECO:0000313" key="2">
    <source>
        <dbReference type="Proteomes" id="UP000197781"/>
    </source>
</evidence>
<gene>
    <name evidence="1" type="ORF">BP422_13020</name>
</gene>
<accession>A0A220MH99</accession>
<evidence type="ECO:0008006" key="3">
    <source>
        <dbReference type="Google" id="ProtNLM"/>
    </source>
</evidence>
<dbReference type="Gene3D" id="2.60.120.260">
    <property type="entry name" value="Galactose-binding domain-like"/>
    <property type="match status" value="3"/>
</dbReference>
<name>A0A220MH99_9BACL</name>
<organism evidence="1 2">
    <name type="scientific">Brevibacillus formosus</name>
    <dbReference type="NCBI Taxonomy" id="54913"/>
    <lineage>
        <taxon>Bacteria</taxon>
        <taxon>Bacillati</taxon>
        <taxon>Bacillota</taxon>
        <taxon>Bacilli</taxon>
        <taxon>Bacillales</taxon>
        <taxon>Paenibacillaceae</taxon>
        <taxon>Brevibacillus</taxon>
    </lineage>
</organism>
<dbReference type="InterPro" id="IPR013783">
    <property type="entry name" value="Ig-like_fold"/>
</dbReference>
<evidence type="ECO:0000313" key="1">
    <source>
        <dbReference type="EMBL" id="ASJ54397.1"/>
    </source>
</evidence>
<proteinExistence type="predicted"/>
<dbReference type="Proteomes" id="UP000197781">
    <property type="component" value="Chromosome"/>
</dbReference>
<dbReference type="KEGG" id="bfm:BP422_13020"/>
<dbReference type="EMBL" id="CP018145">
    <property type="protein sequence ID" value="ASJ54397.1"/>
    <property type="molecule type" value="Genomic_DNA"/>
</dbReference>
<dbReference type="RefSeq" id="WP_088908145.1">
    <property type="nucleotide sequence ID" value="NZ_CP018145.1"/>
</dbReference>
<dbReference type="InterPro" id="IPR016007">
    <property type="entry name" value="Alpha_rhamnosid"/>
</dbReference>
<protein>
    <recommendedName>
        <fullName evidence="3">Fibronectin type-III domain-containing protein</fullName>
    </recommendedName>
</protein>